<comment type="caution">
    <text evidence="1">The sequence shown here is derived from an EMBL/GenBank/DDBJ whole genome shotgun (WGS) entry which is preliminary data.</text>
</comment>
<evidence type="ECO:0000313" key="1">
    <source>
        <dbReference type="EMBL" id="OJT03106.1"/>
    </source>
</evidence>
<gene>
    <name evidence="1" type="ORF">TRAPUB_6334</name>
</gene>
<dbReference type="Proteomes" id="UP000184267">
    <property type="component" value="Unassembled WGS sequence"/>
</dbReference>
<dbReference type="OMA" id="STYGPPW"/>
<reference evidence="1 2" key="1">
    <citation type="submission" date="2016-10" db="EMBL/GenBank/DDBJ databases">
        <title>Genome sequence of the basidiomycete white-rot fungus Trametes pubescens.</title>
        <authorList>
            <person name="Makela M.R."/>
            <person name="Granchi Z."/>
            <person name="Peng M."/>
            <person name="De Vries R.P."/>
            <person name="Grigoriev I."/>
            <person name="Riley R."/>
            <person name="Hilden K."/>
        </authorList>
    </citation>
    <scope>NUCLEOTIDE SEQUENCE [LARGE SCALE GENOMIC DNA]</scope>
    <source>
        <strain evidence="1 2">FBCC735</strain>
    </source>
</reference>
<keyword evidence="2" id="KW-1185">Reference proteome</keyword>
<dbReference type="SUPFAM" id="SSF52047">
    <property type="entry name" value="RNI-like"/>
    <property type="match status" value="1"/>
</dbReference>
<protein>
    <recommendedName>
        <fullName evidence="3">F-box domain-containing protein</fullName>
    </recommendedName>
</protein>
<evidence type="ECO:0000313" key="2">
    <source>
        <dbReference type="Proteomes" id="UP000184267"/>
    </source>
</evidence>
<organism evidence="1 2">
    <name type="scientific">Trametes pubescens</name>
    <name type="common">White-rot fungus</name>
    <dbReference type="NCBI Taxonomy" id="154538"/>
    <lineage>
        <taxon>Eukaryota</taxon>
        <taxon>Fungi</taxon>
        <taxon>Dikarya</taxon>
        <taxon>Basidiomycota</taxon>
        <taxon>Agaricomycotina</taxon>
        <taxon>Agaricomycetes</taxon>
        <taxon>Polyporales</taxon>
        <taxon>Polyporaceae</taxon>
        <taxon>Trametes</taxon>
    </lineage>
</organism>
<dbReference type="OrthoDB" id="3238099at2759"/>
<dbReference type="InterPro" id="IPR032675">
    <property type="entry name" value="LRR_dom_sf"/>
</dbReference>
<dbReference type="EMBL" id="MNAD01001635">
    <property type="protein sequence ID" value="OJT03106.1"/>
    <property type="molecule type" value="Genomic_DNA"/>
</dbReference>
<accession>A0A1M2V6J3</accession>
<evidence type="ECO:0008006" key="3">
    <source>
        <dbReference type="Google" id="ProtNLM"/>
    </source>
</evidence>
<sequence>MSEREPIVYDYPRLPPELWSLVVESLPREDQRSCLSVSATFHDLACLFLFSRIVIHYGIWSAQGHEPILSKSERALITWRNNAATEILQHIARDAQFARSVKAISVLANQTGRRAGDSNSYFESRLLIHCACEESMASDHIVEAHMVIALESLPHLQVFQWYGFRPPLSSLILGALTRTAGSSLTKLDICGVVGINEDAASPYLTQLKSLHTLSLAGDTHHFPISTGHGGDFQSMLAACAQHVPVTLLHLSIWRDAVWAIPLRVLSGLQELSIMNPSSLARLGLIFTHCAQLRSLSMTAVGDDSELEVLAALRATPDALPHLTSFKLILWAGAFIADPGPFIEFFENKKGMRRLDLQLSHPLDGLDNYTRFLDIFAHLPRLEVVGLELRGLGFCREHLGLLDERLPLGLSALLLKWSTYTSNASESVIYPQDWIDMLKRRPSLGYVHILHSEHDLSLGRSLDLCKPLLKNRPQALRLVGHGPQIRSIERDPATGKSTYGPPWSDAAVSLGAAEDFGCGDWAWLIRYHTPFVRRR</sequence>
<dbReference type="Gene3D" id="3.80.10.10">
    <property type="entry name" value="Ribonuclease Inhibitor"/>
    <property type="match status" value="1"/>
</dbReference>
<name>A0A1M2V6J3_TRAPU</name>
<dbReference type="AlphaFoldDB" id="A0A1M2V6J3"/>
<proteinExistence type="predicted"/>